<evidence type="ECO:0000313" key="2">
    <source>
        <dbReference type="Proteomes" id="UP001152888"/>
    </source>
</evidence>
<dbReference type="Proteomes" id="UP001152888">
    <property type="component" value="Unassembled WGS sequence"/>
</dbReference>
<keyword evidence="2" id="KW-1185">Reference proteome</keyword>
<reference evidence="1" key="1">
    <citation type="submission" date="2022-03" db="EMBL/GenBank/DDBJ databases">
        <authorList>
            <person name="Sayadi A."/>
        </authorList>
    </citation>
    <scope>NUCLEOTIDE SEQUENCE</scope>
</reference>
<organism evidence="1 2">
    <name type="scientific">Acanthoscelides obtectus</name>
    <name type="common">Bean weevil</name>
    <name type="synonym">Bruchus obtectus</name>
    <dbReference type="NCBI Taxonomy" id="200917"/>
    <lineage>
        <taxon>Eukaryota</taxon>
        <taxon>Metazoa</taxon>
        <taxon>Ecdysozoa</taxon>
        <taxon>Arthropoda</taxon>
        <taxon>Hexapoda</taxon>
        <taxon>Insecta</taxon>
        <taxon>Pterygota</taxon>
        <taxon>Neoptera</taxon>
        <taxon>Endopterygota</taxon>
        <taxon>Coleoptera</taxon>
        <taxon>Polyphaga</taxon>
        <taxon>Cucujiformia</taxon>
        <taxon>Chrysomeloidea</taxon>
        <taxon>Chrysomelidae</taxon>
        <taxon>Bruchinae</taxon>
        <taxon>Bruchini</taxon>
        <taxon>Acanthoscelides</taxon>
    </lineage>
</organism>
<sequence>ISLEWPDSSRSIVQIKPTVFFLKFVKKRRHHAECDGLAKHHSKNCVPGVFPKNGRSAGRSVCITKETNLKGIKVSDLQIDNICMPTKGYMFCLTDSSPNLTPLEIKHAHNLKNEIYQNFPTTENE</sequence>
<proteinExistence type="predicted"/>
<feature type="non-terminal residue" evidence="1">
    <location>
        <position position="125"/>
    </location>
</feature>
<gene>
    <name evidence="1" type="ORF">ACAOBT_LOCUS37992</name>
</gene>
<dbReference type="AlphaFoldDB" id="A0A9P0QHY9"/>
<name>A0A9P0QHY9_ACAOB</name>
<accession>A0A9P0QHY9</accession>
<evidence type="ECO:0000313" key="1">
    <source>
        <dbReference type="EMBL" id="CAH2020622.1"/>
    </source>
</evidence>
<protein>
    <submittedName>
        <fullName evidence="1">Uncharacterized protein</fullName>
    </submittedName>
</protein>
<dbReference type="EMBL" id="CAKOFQ010011241">
    <property type="protein sequence ID" value="CAH2020622.1"/>
    <property type="molecule type" value="Genomic_DNA"/>
</dbReference>
<comment type="caution">
    <text evidence="1">The sequence shown here is derived from an EMBL/GenBank/DDBJ whole genome shotgun (WGS) entry which is preliminary data.</text>
</comment>